<dbReference type="AlphaFoldDB" id="W4L655"/>
<dbReference type="EMBL" id="AZHW01001252">
    <property type="protein sequence ID" value="ETW93349.1"/>
    <property type="molecule type" value="Genomic_DNA"/>
</dbReference>
<gene>
    <name evidence="2" type="ORF">ETSY1_39595</name>
</gene>
<accession>W4L655</accession>
<dbReference type="HOGENOM" id="CLU_1287977_0_0_7"/>
<evidence type="ECO:0000313" key="3">
    <source>
        <dbReference type="Proteomes" id="UP000019141"/>
    </source>
</evidence>
<evidence type="ECO:0000256" key="1">
    <source>
        <dbReference type="SAM" id="MobiDB-lite"/>
    </source>
</evidence>
<feature type="region of interest" description="Disordered" evidence="1">
    <location>
        <begin position="70"/>
        <end position="91"/>
    </location>
</feature>
<keyword evidence="3" id="KW-1185">Reference proteome</keyword>
<proteinExistence type="predicted"/>
<name>W4L655_ENTF1</name>
<dbReference type="Proteomes" id="UP000019141">
    <property type="component" value="Unassembled WGS sequence"/>
</dbReference>
<sequence>MHAITDLVVGSDADKAIALCDAFPLEKTFSATEFIKLLEPMLSTSDQRGEVHTRLVKAILLPEDELPPDPISSPAQAVKQPAPSDELLPHASAPAPLPAETVVFLALVQHVCEQLRRQDAKRIESLPESILKALQASKLSKKVKQEIRAWVACLLTGQESHVKMSKQSLLGAIQLLYVWSCEAYGPTLTDKAFGHAIRVTAQLPEAAVFSPRHLF</sequence>
<reference evidence="2 3" key="1">
    <citation type="journal article" date="2014" name="Nature">
        <title>An environmental bacterial taxon with a large and distinct metabolic repertoire.</title>
        <authorList>
            <person name="Wilson M.C."/>
            <person name="Mori T."/>
            <person name="Ruckert C."/>
            <person name="Uria A.R."/>
            <person name="Helf M.J."/>
            <person name="Takada K."/>
            <person name="Gernert C."/>
            <person name="Steffens U.A."/>
            <person name="Heycke N."/>
            <person name="Schmitt S."/>
            <person name="Rinke C."/>
            <person name="Helfrich E.J."/>
            <person name="Brachmann A.O."/>
            <person name="Gurgui C."/>
            <person name="Wakimoto T."/>
            <person name="Kracht M."/>
            <person name="Crusemann M."/>
            <person name="Hentschel U."/>
            <person name="Abe I."/>
            <person name="Matsunaga S."/>
            <person name="Kalinowski J."/>
            <person name="Takeyama H."/>
            <person name="Piel J."/>
        </authorList>
    </citation>
    <scope>NUCLEOTIDE SEQUENCE [LARGE SCALE GENOMIC DNA]</scope>
    <source>
        <strain evidence="3">TSY1</strain>
    </source>
</reference>
<protein>
    <submittedName>
        <fullName evidence="2">Uncharacterized protein</fullName>
    </submittedName>
</protein>
<comment type="caution">
    <text evidence="2">The sequence shown here is derived from an EMBL/GenBank/DDBJ whole genome shotgun (WGS) entry which is preliminary data.</text>
</comment>
<organism evidence="2 3">
    <name type="scientific">Entotheonella factor</name>
    <dbReference type="NCBI Taxonomy" id="1429438"/>
    <lineage>
        <taxon>Bacteria</taxon>
        <taxon>Pseudomonadati</taxon>
        <taxon>Nitrospinota/Tectimicrobiota group</taxon>
        <taxon>Candidatus Tectimicrobiota</taxon>
        <taxon>Candidatus Entotheonellia</taxon>
        <taxon>Candidatus Entotheonellales</taxon>
        <taxon>Candidatus Entotheonellaceae</taxon>
        <taxon>Candidatus Entotheonella</taxon>
    </lineage>
</organism>
<evidence type="ECO:0000313" key="2">
    <source>
        <dbReference type="EMBL" id="ETW93349.1"/>
    </source>
</evidence>